<evidence type="ECO:0000313" key="1">
    <source>
        <dbReference type="EMBL" id="KAK7497182.1"/>
    </source>
</evidence>
<dbReference type="Proteomes" id="UP001519460">
    <property type="component" value="Unassembled WGS sequence"/>
</dbReference>
<dbReference type="AlphaFoldDB" id="A0ABD0LCZ9"/>
<reference evidence="1 2" key="1">
    <citation type="journal article" date="2023" name="Sci. Data">
        <title>Genome assembly of the Korean intertidal mud-creeper Batillaria attramentaria.</title>
        <authorList>
            <person name="Patra A.K."/>
            <person name="Ho P.T."/>
            <person name="Jun S."/>
            <person name="Lee S.J."/>
            <person name="Kim Y."/>
            <person name="Won Y.J."/>
        </authorList>
    </citation>
    <scope>NUCLEOTIDE SEQUENCE [LARGE SCALE GENOMIC DNA]</scope>
    <source>
        <strain evidence="1">Wonlab-2016</strain>
    </source>
</reference>
<keyword evidence="2" id="KW-1185">Reference proteome</keyword>
<accession>A0ABD0LCZ9</accession>
<gene>
    <name evidence="1" type="ORF">BaRGS_00011476</name>
</gene>
<sequence length="135" mass="14880">MKYASGFGHRSVRPQRFPRLITHDTRLPARSVKHVLRGQAGTGVVQSVIQQPKDGQLLRYSHFNSVEVAETSLEIDVTQFKLVACFSQSCSVSSTDYNSLVSVVARRGRAGLKSNAFFSFGLSRPAGPRIIRPGF</sequence>
<dbReference type="EMBL" id="JACVVK020000060">
    <property type="protein sequence ID" value="KAK7497182.1"/>
    <property type="molecule type" value="Genomic_DNA"/>
</dbReference>
<organism evidence="1 2">
    <name type="scientific">Batillaria attramentaria</name>
    <dbReference type="NCBI Taxonomy" id="370345"/>
    <lineage>
        <taxon>Eukaryota</taxon>
        <taxon>Metazoa</taxon>
        <taxon>Spiralia</taxon>
        <taxon>Lophotrochozoa</taxon>
        <taxon>Mollusca</taxon>
        <taxon>Gastropoda</taxon>
        <taxon>Caenogastropoda</taxon>
        <taxon>Sorbeoconcha</taxon>
        <taxon>Cerithioidea</taxon>
        <taxon>Batillariidae</taxon>
        <taxon>Batillaria</taxon>
    </lineage>
</organism>
<name>A0ABD0LCZ9_9CAEN</name>
<proteinExistence type="predicted"/>
<protein>
    <submittedName>
        <fullName evidence="1">Uncharacterized protein</fullName>
    </submittedName>
</protein>
<evidence type="ECO:0000313" key="2">
    <source>
        <dbReference type="Proteomes" id="UP001519460"/>
    </source>
</evidence>
<comment type="caution">
    <text evidence="1">The sequence shown here is derived from an EMBL/GenBank/DDBJ whole genome shotgun (WGS) entry which is preliminary data.</text>
</comment>